<dbReference type="EMBL" id="PVNL01000038">
    <property type="protein sequence ID" value="PRQ08670.1"/>
    <property type="molecule type" value="Genomic_DNA"/>
</dbReference>
<dbReference type="PANTHER" id="PTHR35565:SF1">
    <property type="entry name" value="TYPE VI SECRETION SYSTEM CONTRACTILE SHEATH LARGE SUBUNIT"/>
    <property type="match status" value="1"/>
</dbReference>
<evidence type="ECO:0000313" key="3">
    <source>
        <dbReference type="EMBL" id="PRQ08670.1"/>
    </source>
</evidence>
<comment type="caution">
    <text evidence="3">The sequence shown here is derived from an EMBL/GenBank/DDBJ whole genome shotgun (WGS) entry which is preliminary data.</text>
</comment>
<organism evidence="3 4">
    <name type="scientific">Enhygromyxa salina</name>
    <dbReference type="NCBI Taxonomy" id="215803"/>
    <lineage>
        <taxon>Bacteria</taxon>
        <taxon>Pseudomonadati</taxon>
        <taxon>Myxococcota</taxon>
        <taxon>Polyangia</taxon>
        <taxon>Nannocystales</taxon>
        <taxon>Nannocystaceae</taxon>
        <taxon>Enhygromyxa</taxon>
    </lineage>
</organism>
<reference evidence="3 4" key="1">
    <citation type="submission" date="2018-03" db="EMBL/GenBank/DDBJ databases">
        <title>Draft Genome Sequences of the Obligatory Marine Myxobacteria Enhygromyxa salina SWB007.</title>
        <authorList>
            <person name="Poehlein A."/>
            <person name="Moghaddam J.A."/>
            <person name="Harms H."/>
            <person name="Alanjari M."/>
            <person name="Koenig G.M."/>
            <person name="Daniel R."/>
            <person name="Schaeberle T.F."/>
        </authorList>
    </citation>
    <scope>NUCLEOTIDE SEQUENCE [LARGE SCALE GENOMIC DNA]</scope>
    <source>
        <strain evidence="3 4">SWB007</strain>
    </source>
</reference>
<dbReference type="PANTHER" id="PTHR35565">
    <property type="entry name" value="CYTOPLASMIC PROTEIN-RELATED"/>
    <property type="match status" value="1"/>
</dbReference>
<dbReference type="Pfam" id="PF18945">
    <property type="entry name" value="VipB_2"/>
    <property type="match status" value="1"/>
</dbReference>
<dbReference type="InterPro" id="IPR044031">
    <property type="entry name" value="TssC1_N"/>
</dbReference>
<protein>
    <recommendedName>
        <fullName evidence="5">Type VI secretion system contractile sheath large subunit</fullName>
    </recommendedName>
</protein>
<dbReference type="RefSeq" id="WP_106088648.1">
    <property type="nucleotide sequence ID" value="NZ_PVNL01000038.1"/>
</dbReference>
<accession>A0A2S9YUB5</accession>
<feature type="domain" description="TssC1 N-terminal" evidence="1">
    <location>
        <begin position="96"/>
        <end position="390"/>
    </location>
</feature>
<dbReference type="InterPro" id="IPR010269">
    <property type="entry name" value="T6SS_TssC-like"/>
</dbReference>
<gene>
    <name evidence="3" type="ORF">ENSA7_16150</name>
</gene>
<evidence type="ECO:0008006" key="5">
    <source>
        <dbReference type="Google" id="ProtNLM"/>
    </source>
</evidence>
<dbReference type="InterPro" id="IPR044032">
    <property type="entry name" value="TssC1_C"/>
</dbReference>
<feature type="domain" description="TssC1 C-terminal" evidence="2">
    <location>
        <begin position="401"/>
        <end position="511"/>
    </location>
</feature>
<evidence type="ECO:0000259" key="1">
    <source>
        <dbReference type="Pfam" id="PF05943"/>
    </source>
</evidence>
<evidence type="ECO:0000313" key="4">
    <source>
        <dbReference type="Proteomes" id="UP000238823"/>
    </source>
</evidence>
<sequence length="513" mass="57597">MEEAPKTLLDKLIFSSGMDPGKHTDAALVHRPSDDSNMSFNDRDVEFSYADRFANSLAALFANLEVFGTRGEGEAAREFLRIDSINTLMKEVDTLADRIDTIIQARLQQVVQSDSVRKLEASWRSLHDLASEVSSNEVIIDFMDVNKAVLGADFEDHSSYILNSALFQKVYVDEYDRYGGRPIGVMIGLYEFDSSVEDIDWLQTMSKVSAAAHCPFISAVSPQFFDVESWEELERKDDIEELLDLPQFGRWAAFRESHGAAYIGLTLPRYMLRAPYKSRGGKNEIVRFDEHIDSPDDYLWGNAAVLFARNMVRSFQNSGWCQHVAGPIGGGLIKGLPVDMVMHHGQLELQPPVEIEIPDYRELQFANAGFIPLVHCKGTSDATFFSARSIKKAIEFEADLDTKNADLVCNLAYTLSITRIAHYVKRMVRDYIGSTADAPYIQAMLEGWLVDYVTTAVNPDDLTLLYYPFKAMSVMVEPKPGPFGWYNCVVSVLPHIQFQGMDVELRLEAALGG</sequence>
<evidence type="ECO:0000259" key="2">
    <source>
        <dbReference type="Pfam" id="PF18945"/>
    </source>
</evidence>
<name>A0A2S9YUB5_9BACT</name>
<dbReference type="AlphaFoldDB" id="A0A2S9YUB5"/>
<dbReference type="Proteomes" id="UP000238823">
    <property type="component" value="Unassembled WGS sequence"/>
</dbReference>
<proteinExistence type="predicted"/>
<dbReference type="Pfam" id="PF05943">
    <property type="entry name" value="VipB"/>
    <property type="match status" value="1"/>
</dbReference>
<dbReference type="NCBIfam" id="TIGR03355">
    <property type="entry name" value="VI_chp_2"/>
    <property type="match status" value="1"/>
</dbReference>
<dbReference type="OrthoDB" id="9764000at2"/>